<dbReference type="CDD" id="cd04433">
    <property type="entry name" value="AFD_class_I"/>
    <property type="match status" value="1"/>
</dbReference>
<dbReference type="InterPro" id="IPR000873">
    <property type="entry name" value="AMP-dep_synth/lig_dom"/>
</dbReference>
<dbReference type="Pfam" id="PF13193">
    <property type="entry name" value="AMP-binding_C"/>
    <property type="match status" value="1"/>
</dbReference>
<feature type="domain" description="AMP-binding enzyme C-terminal" evidence="3">
    <location>
        <begin position="443"/>
        <end position="516"/>
    </location>
</feature>
<dbReference type="PANTHER" id="PTHR43201">
    <property type="entry name" value="ACYL-COA SYNTHETASE"/>
    <property type="match status" value="1"/>
</dbReference>
<sequence>MSSAAENPSPGTLWELVRRAAQSRPESIAVRHGDQAVTFAGLRERVLAAARRLPVHTSAPGRTGATADPAGGAGAGTVGLLFENTLECAVAFLAAARAGLRLVPLEPDVGAPQLLALRGQLGPLTLIGHEAKLRALRTGSAGSGGLVSVEELLARPGPGPAPEGPPLPAGPEPDAPFLYLYTSGSTGEPKAAVHSQRNLVHGGENYAHTYGITPADRVLAAVPLLHSFGMVAGLVTALFSGAQLVLPGRFVPARLLRILHDHACTVLVGTPLAYDLLARSAAAPAAGQPAVPGALRLCLSSGAPLPAAVADRFREHCGRDVCEVYGSTEAGVIAAQTSRDHGPAGDGSGPVPGVGRPVRGVRVRLLDEAGRPVPPGATGSLLVRTPAMFSHYLDRPDATAQAFRDGWYVTGDLARTDAEGRLHLVGRKDSFINVGGKKVNPTEVERVLLAHPAVAEAVVWGEAVAGTSEQVRAAVVPRNGLGPAELTAHCRDRLLPHQVPGRIEFVASLPRSALGKVRRAAVARESGP</sequence>
<evidence type="ECO:0000259" key="2">
    <source>
        <dbReference type="Pfam" id="PF00501"/>
    </source>
</evidence>
<dbReference type="PANTHER" id="PTHR43201:SF8">
    <property type="entry name" value="ACYL-COA SYNTHETASE FAMILY MEMBER 3"/>
    <property type="match status" value="1"/>
</dbReference>
<dbReference type="EMBL" id="CP029190">
    <property type="protein sequence ID" value="QES46726.1"/>
    <property type="molecule type" value="Genomic_DNA"/>
</dbReference>
<dbReference type="Gene3D" id="3.30.300.30">
    <property type="match status" value="1"/>
</dbReference>
<dbReference type="Proteomes" id="UP000325211">
    <property type="component" value="Chromosome"/>
</dbReference>
<reference evidence="4 5" key="1">
    <citation type="submission" date="2018-05" db="EMBL/GenBank/DDBJ databases">
        <title>Streptomyces venezuelae.</title>
        <authorList>
            <person name="Kim W."/>
            <person name="Lee N."/>
            <person name="Cho B.-K."/>
        </authorList>
    </citation>
    <scope>NUCLEOTIDE SEQUENCE [LARGE SCALE GENOMIC DNA]</scope>
    <source>
        <strain evidence="4 5">ATCC 21782</strain>
    </source>
</reference>
<proteinExistence type="inferred from homology"/>
<organism evidence="4 5">
    <name type="scientific">Streptomyces venezuelae</name>
    <dbReference type="NCBI Taxonomy" id="54571"/>
    <lineage>
        <taxon>Bacteria</taxon>
        <taxon>Bacillati</taxon>
        <taxon>Actinomycetota</taxon>
        <taxon>Actinomycetes</taxon>
        <taxon>Kitasatosporales</taxon>
        <taxon>Streptomycetaceae</taxon>
        <taxon>Streptomyces</taxon>
    </lineage>
</organism>
<name>A0A5P2CUX1_STRVZ</name>
<evidence type="ECO:0000256" key="1">
    <source>
        <dbReference type="ARBA" id="ARBA00006432"/>
    </source>
</evidence>
<dbReference type="InterPro" id="IPR025110">
    <property type="entry name" value="AMP-bd_C"/>
</dbReference>
<gene>
    <name evidence="4" type="ORF">DEJ50_01495</name>
</gene>
<dbReference type="PROSITE" id="PS00455">
    <property type="entry name" value="AMP_BINDING"/>
    <property type="match status" value="1"/>
</dbReference>
<dbReference type="Pfam" id="PF00501">
    <property type="entry name" value="AMP-binding"/>
    <property type="match status" value="1"/>
</dbReference>
<feature type="domain" description="AMP-dependent synthetase/ligase" evidence="2">
    <location>
        <begin position="18"/>
        <end position="393"/>
    </location>
</feature>
<dbReference type="GO" id="GO:0006631">
    <property type="term" value="P:fatty acid metabolic process"/>
    <property type="evidence" value="ECO:0007669"/>
    <property type="project" value="TreeGrafter"/>
</dbReference>
<evidence type="ECO:0000259" key="3">
    <source>
        <dbReference type="Pfam" id="PF13193"/>
    </source>
</evidence>
<dbReference type="InterPro" id="IPR020845">
    <property type="entry name" value="AMP-binding_CS"/>
</dbReference>
<protein>
    <recommendedName>
        <fullName evidence="6">Long-chain fatty acid--CoA ligase</fullName>
    </recommendedName>
</protein>
<accession>A0A5P2CUX1</accession>
<evidence type="ECO:0000313" key="5">
    <source>
        <dbReference type="Proteomes" id="UP000325211"/>
    </source>
</evidence>
<comment type="similarity">
    <text evidence="1">Belongs to the ATP-dependent AMP-binding enzyme family.</text>
</comment>
<dbReference type="InterPro" id="IPR045851">
    <property type="entry name" value="AMP-bd_C_sf"/>
</dbReference>
<dbReference type="InterPro" id="IPR042099">
    <property type="entry name" value="ANL_N_sf"/>
</dbReference>
<dbReference type="SUPFAM" id="SSF56801">
    <property type="entry name" value="Acetyl-CoA synthetase-like"/>
    <property type="match status" value="1"/>
</dbReference>
<dbReference type="AlphaFoldDB" id="A0A5P2CUX1"/>
<dbReference type="RefSeq" id="WP_150205606.1">
    <property type="nucleotide sequence ID" value="NZ_CP029190.1"/>
</dbReference>
<evidence type="ECO:0008006" key="6">
    <source>
        <dbReference type="Google" id="ProtNLM"/>
    </source>
</evidence>
<dbReference type="Gene3D" id="3.40.50.12780">
    <property type="entry name" value="N-terminal domain of ligase-like"/>
    <property type="match status" value="1"/>
</dbReference>
<dbReference type="GO" id="GO:0031956">
    <property type="term" value="F:medium-chain fatty acid-CoA ligase activity"/>
    <property type="evidence" value="ECO:0007669"/>
    <property type="project" value="TreeGrafter"/>
</dbReference>
<dbReference type="OrthoDB" id="3802565at2"/>
<evidence type="ECO:0000313" key="4">
    <source>
        <dbReference type="EMBL" id="QES46726.1"/>
    </source>
</evidence>